<sequence length="133" mass="15015">MINSGHDLIETLSNIIKKIPKILPCDRIFIISHEPSNLNNSNSTLVALYENLENKTLMAELFQNEEITNLHSQSIQSQTLLNNNSGIEILLNTYCTNTCKNVSMLSSEIKMNNNYWDGLNCIGLQILFGLTQK</sequence>
<proteinExistence type="predicted"/>
<protein>
    <submittedName>
        <fullName evidence="1">Uncharacterized protein</fullName>
    </submittedName>
</protein>
<dbReference type="OrthoDB" id="60033at2759"/>
<accession>A0A8H4ANC0</accession>
<gene>
    <name evidence="1" type="ORF">F8M41_017171</name>
</gene>
<evidence type="ECO:0000313" key="1">
    <source>
        <dbReference type="EMBL" id="KAF0516112.1"/>
    </source>
</evidence>
<dbReference type="EMBL" id="WTPW01000390">
    <property type="protein sequence ID" value="KAF0516112.1"/>
    <property type="molecule type" value="Genomic_DNA"/>
</dbReference>
<reference evidence="1 2" key="1">
    <citation type="journal article" date="2019" name="Environ. Microbiol.">
        <title>At the nexus of three kingdoms: the genome of the mycorrhizal fungus Gigaspora margarita provides insights into plant, endobacterial and fungal interactions.</title>
        <authorList>
            <person name="Venice F."/>
            <person name="Ghignone S."/>
            <person name="Salvioli di Fossalunga A."/>
            <person name="Amselem J."/>
            <person name="Novero M."/>
            <person name="Xianan X."/>
            <person name="Sedzielewska Toro K."/>
            <person name="Morin E."/>
            <person name="Lipzen A."/>
            <person name="Grigoriev I.V."/>
            <person name="Henrissat B."/>
            <person name="Martin F.M."/>
            <person name="Bonfante P."/>
        </authorList>
    </citation>
    <scope>NUCLEOTIDE SEQUENCE [LARGE SCALE GENOMIC DNA]</scope>
    <source>
        <strain evidence="1 2">BEG34</strain>
    </source>
</reference>
<dbReference type="AlphaFoldDB" id="A0A8H4ANC0"/>
<dbReference type="Proteomes" id="UP000439903">
    <property type="component" value="Unassembled WGS sequence"/>
</dbReference>
<organism evidence="1 2">
    <name type="scientific">Gigaspora margarita</name>
    <dbReference type="NCBI Taxonomy" id="4874"/>
    <lineage>
        <taxon>Eukaryota</taxon>
        <taxon>Fungi</taxon>
        <taxon>Fungi incertae sedis</taxon>
        <taxon>Mucoromycota</taxon>
        <taxon>Glomeromycotina</taxon>
        <taxon>Glomeromycetes</taxon>
        <taxon>Diversisporales</taxon>
        <taxon>Gigasporaceae</taxon>
        <taxon>Gigaspora</taxon>
    </lineage>
</organism>
<name>A0A8H4ANC0_GIGMA</name>
<comment type="caution">
    <text evidence="1">The sequence shown here is derived from an EMBL/GenBank/DDBJ whole genome shotgun (WGS) entry which is preliminary data.</text>
</comment>
<keyword evidence="2" id="KW-1185">Reference proteome</keyword>
<evidence type="ECO:0000313" key="2">
    <source>
        <dbReference type="Proteomes" id="UP000439903"/>
    </source>
</evidence>